<dbReference type="EMBL" id="BT136824">
    <property type="protein sequence ID" value="AFK36619.1"/>
    <property type="molecule type" value="mRNA"/>
</dbReference>
<proteinExistence type="evidence at transcript level"/>
<reference evidence="1" key="1">
    <citation type="submission" date="2012-05" db="EMBL/GenBank/DDBJ databases">
        <authorList>
            <person name="Krishnakumar V."/>
            <person name="Cheung F."/>
            <person name="Xiao Y."/>
            <person name="Chan A."/>
            <person name="Moskal W.A."/>
            <person name="Town C.D."/>
        </authorList>
    </citation>
    <scope>NUCLEOTIDE SEQUENCE</scope>
</reference>
<name>I3S8M7_MEDTR</name>
<accession>I3S8M7</accession>
<evidence type="ECO:0000313" key="1">
    <source>
        <dbReference type="EMBL" id="AFK36619.1"/>
    </source>
</evidence>
<protein>
    <submittedName>
        <fullName evidence="1">Uncharacterized protein</fullName>
    </submittedName>
</protein>
<organism evidence="1">
    <name type="scientific">Medicago truncatula</name>
    <name type="common">Barrel medic</name>
    <name type="synonym">Medicago tribuloides</name>
    <dbReference type="NCBI Taxonomy" id="3880"/>
    <lineage>
        <taxon>Eukaryota</taxon>
        <taxon>Viridiplantae</taxon>
        <taxon>Streptophyta</taxon>
        <taxon>Embryophyta</taxon>
        <taxon>Tracheophyta</taxon>
        <taxon>Spermatophyta</taxon>
        <taxon>Magnoliopsida</taxon>
        <taxon>eudicotyledons</taxon>
        <taxon>Gunneridae</taxon>
        <taxon>Pentapetalae</taxon>
        <taxon>rosids</taxon>
        <taxon>fabids</taxon>
        <taxon>Fabales</taxon>
        <taxon>Fabaceae</taxon>
        <taxon>Papilionoideae</taxon>
        <taxon>50 kb inversion clade</taxon>
        <taxon>NPAAA clade</taxon>
        <taxon>Hologalegina</taxon>
        <taxon>IRL clade</taxon>
        <taxon>Trifolieae</taxon>
        <taxon>Medicago</taxon>
    </lineage>
</organism>
<dbReference type="AlphaFoldDB" id="I3S8M7"/>
<sequence>MYHNGCESSVHCRHHQYHVELCHHSIQDYNEDQHQKDSYPTEQHLNVHVKPSLIINNDKLTVNPKVFFEMIPRLQK</sequence>